<sequence>MYCFNFKNKKRTNTFYNHIFKNSTQHKLSFRLSKEMAKIILYFLVLCTVLMRQSRANPIGGKALVATEFMVLHNNDMHARFEQTNVNGGKCLQADANSNKCYGGFARVAHEVRKYREEAKNGGTPVIYLNAGDTYTGTPWFTIFKDNISAAFLNKLQPDAISLGNHEFDEKIEGLLPFLEKVNFPVLTCNLDLSKTPELSAAKNLMNSTVLEVNGTKVGLIGYLTPDTKFLITPNTLEFKDEIECINEEAAKLKAQGINILFALGHSGYQADQKIAANCPEIDLVIGGHSHSFLYTGNAPDVEPIEGPYPTIVKQQSGKEVPVVQAYAYTKYLGKLHLKFDKDGNLIEIDGTPILLNADVPRESDILQLLDVYRPNITDLENTIVGHTKVQLDGRSTVCRSVECNLGNLLADSMIYARVIEDQGGAFWTDAPIAIMNGGGIRSGIDKRSDGSITENDVITVLPFKNNLYVISISGKRLRASLELSAKKRLQDSNGGFLQFSGLHVTYDYRNEEGSRVTSVEVRCGECDMPDYEPLDDSKTYKIISTAFLVNGGDEYNLVENGTEPILMKWSDDEALVEYLKHRDFIYPELEGRIEVIESSTSAASIAKSIISLTLASLVMFFLRAIH</sequence>
<evidence type="ECO:0000256" key="4">
    <source>
        <dbReference type="ARBA" id="ARBA00022723"/>
    </source>
</evidence>
<evidence type="ECO:0000256" key="6">
    <source>
        <dbReference type="ARBA" id="ARBA00022741"/>
    </source>
</evidence>
<dbReference type="OrthoDB" id="7722975at2759"/>
<reference evidence="11" key="1">
    <citation type="submission" date="2015-06" db="EMBL/GenBank/DDBJ databases">
        <authorList>
            <person name="Hoefler B.C."/>
            <person name="Straight P.D."/>
        </authorList>
    </citation>
    <scope>NUCLEOTIDE SEQUENCE</scope>
</reference>
<dbReference type="PANTHER" id="PTHR11575:SF24">
    <property type="entry name" value="5'-NUCLEOTIDASE"/>
    <property type="match status" value="1"/>
</dbReference>
<dbReference type="InterPro" id="IPR006179">
    <property type="entry name" value="5_nucleotidase/apyrase"/>
</dbReference>
<dbReference type="GO" id="GO:0046872">
    <property type="term" value="F:metal ion binding"/>
    <property type="evidence" value="ECO:0007669"/>
    <property type="project" value="UniProtKB-KW"/>
</dbReference>
<dbReference type="InterPro" id="IPR036907">
    <property type="entry name" value="5'-Nucleotdase_C_sf"/>
</dbReference>
<evidence type="ECO:0000256" key="1">
    <source>
        <dbReference type="ARBA" id="ARBA00000815"/>
    </source>
</evidence>
<evidence type="ECO:0000313" key="11">
    <source>
        <dbReference type="EMBL" id="JAI42096.1"/>
    </source>
</evidence>
<dbReference type="EMBL" id="GDHF01010218">
    <property type="protein sequence ID" value="JAI42096.1"/>
    <property type="molecule type" value="Transcribed_RNA"/>
</dbReference>
<dbReference type="Pfam" id="PF02872">
    <property type="entry name" value="5_nucleotid_C"/>
    <property type="match status" value="1"/>
</dbReference>
<evidence type="ECO:0000259" key="9">
    <source>
        <dbReference type="Pfam" id="PF00149"/>
    </source>
</evidence>
<evidence type="ECO:0000256" key="5">
    <source>
        <dbReference type="ARBA" id="ARBA00022729"/>
    </source>
</evidence>
<organism evidence="11">
    <name type="scientific">Bactrocera latifrons</name>
    <name type="common">Malaysian fruit fly</name>
    <name type="synonym">Chaetodacus latifrons</name>
    <dbReference type="NCBI Taxonomy" id="174628"/>
    <lineage>
        <taxon>Eukaryota</taxon>
        <taxon>Metazoa</taxon>
        <taxon>Ecdysozoa</taxon>
        <taxon>Arthropoda</taxon>
        <taxon>Hexapoda</taxon>
        <taxon>Insecta</taxon>
        <taxon>Pterygota</taxon>
        <taxon>Neoptera</taxon>
        <taxon>Endopterygota</taxon>
        <taxon>Diptera</taxon>
        <taxon>Brachycera</taxon>
        <taxon>Muscomorpha</taxon>
        <taxon>Tephritoidea</taxon>
        <taxon>Tephritidae</taxon>
        <taxon>Bactrocera</taxon>
        <taxon>Bactrocera</taxon>
    </lineage>
</organism>
<dbReference type="PROSITE" id="PS00786">
    <property type="entry name" value="5_NUCLEOTIDASE_2"/>
    <property type="match status" value="1"/>
</dbReference>
<dbReference type="CDD" id="cd07409">
    <property type="entry name" value="MPP_CD73_N"/>
    <property type="match status" value="1"/>
</dbReference>
<keyword evidence="6 8" id="KW-0547">Nucleotide-binding</keyword>
<dbReference type="AlphaFoldDB" id="A0A0K8VT67"/>
<feature type="domain" description="Calcineurin-like phosphoesterase" evidence="9">
    <location>
        <begin position="71"/>
        <end position="292"/>
    </location>
</feature>
<name>A0A0K8VT67_BACLA</name>
<dbReference type="GO" id="GO:0005886">
    <property type="term" value="C:plasma membrane"/>
    <property type="evidence" value="ECO:0007669"/>
    <property type="project" value="TreeGrafter"/>
</dbReference>
<dbReference type="Pfam" id="PF00149">
    <property type="entry name" value="Metallophos"/>
    <property type="match status" value="1"/>
</dbReference>
<dbReference type="PANTHER" id="PTHR11575">
    <property type="entry name" value="5'-NUCLEOTIDASE-RELATED"/>
    <property type="match status" value="1"/>
</dbReference>
<dbReference type="InterPro" id="IPR008334">
    <property type="entry name" value="5'-Nucleotdase_C"/>
</dbReference>
<dbReference type="InterPro" id="IPR006146">
    <property type="entry name" value="5'-Nucleotdase_CS"/>
</dbReference>
<dbReference type="PRINTS" id="PR01607">
    <property type="entry name" value="APYRASEFAMLY"/>
</dbReference>
<dbReference type="InterPro" id="IPR004843">
    <property type="entry name" value="Calcineurin-like_PHP"/>
</dbReference>
<dbReference type="FunFam" id="3.60.21.10:FF:000020">
    <property type="entry name" value="NT5E isoform 4"/>
    <property type="match status" value="1"/>
</dbReference>
<evidence type="ECO:0000259" key="10">
    <source>
        <dbReference type="Pfam" id="PF02872"/>
    </source>
</evidence>
<dbReference type="GO" id="GO:0006196">
    <property type="term" value="P:AMP catabolic process"/>
    <property type="evidence" value="ECO:0007669"/>
    <property type="project" value="TreeGrafter"/>
</dbReference>
<comment type="catalytic activity">
    <reaction evidence="1">
        <text>a ribonucleoside 5'-phosphate + H2O = a ribonucleoside + phosphate</text>
        <dbReference type="Rhea" id="RHEA:12484"/>
        <dbReference type="ChEBI" id="CHEBI:15377"/>
        <dbReference type="ChEBI" id="CHEBI:18254"/>
        <dbReference type="ChEBI" id="CHEBI:43474"/>
        <dbReference type="ChEBI" id="CHEBI:58043"/>
        <dbReference type="EC" id="3.1.3.5"/>
    </reaction>
</comment>
<evidence type="ECO:0000256" key="7">
    <source>
        <dbReference type="ARBA" id="ARBA00022801"/>
    </source>
</evidence>
<keyword evidence="5" id="KW-0732">Signal</keyword>
<evidence type="ECO:0000256" key="8">
    <source>
        <dbReference type="RuleBase" id="RU362119"/>
    </source>
</evidence>
<keyword evidence="7 8" id="KW-0378">Hydrolase</keyword>
<proteinExistence type="inferred from homology"/>
<dbReference type="EC" id="3.1.3.5" evidence="3"/>
<evidence type="ECO:0000256" key="2">
    <source>
        <dbReference type="ARBA" id="ARBA00006654"/>
    </source>
</evidence>
<feature type="domain" description="5'-Nucleotidase C-terminal" evidence="10">
    <location>
        <begin position="385"/>
        <end position="558"/>
    </location>
</feature>
<comment type="similarity">
    <text evidence="2 8">Belongs to the 5'-nucleotidase family.</text>
</comment>
<keyword evidence="4" id="KW-0479">Metal-binding</keyword>
<dbReference type="InterPro" id="IPR029052">
    <property type="entry name" value="Metallo-depent_PP-like"/>
</dbReference>
<dbReference type="FunFam" id="3.90.780.10:FF:000001">
    <property type="entry name" value="NT5E isoform 3"/>
    <property type="match status" value="1"/>
</dbReference>
<evidence type="ECO:0000256" key="3">
    <source>
        <dbReference type="ARBA" id="ARBA00012643"/>
    </source>
</evidence>
<dbReference type="GO" id="GO:0000166">
    <property type="term" value="F:nucleotide binding"/>
    <property type="evidence" value="ECO:0007669"/>
    <property type="project" value="UniProtKB-KW"/>
</dbReference>
<dbReference type="Gene3D" id="3.60.21.10">
    <property type="match status" value="1"/>
</dbReference>
<accession>A0A0K8VT67</accession>
<dbReference type="GO" id="GO:0008253">
    <property type="term" value="F:5'-nucleotidase activity"/>
    <property type="evidence" value="ECO:0007669"/>
    <property type="project" value="UniProtKB-EC"/>
</dbReference>
<dbReference type="SUPFAM" id="SSF56300">
    <property type="entry name" value="Metallo-dependent phosphatases"/>
    <property type="match status" value="1"/>
</dbReference>
<protein>
    <recommendedName>
        <fullName evidence="3">5'-nucleotidase</fullName>
        <ecNumber evidence="3">3.1.3.5</ecNumber>
    </recommendedName>
</protein>
<dbReference type="Gene3D" id="3.90.780.10">
    <property type="entry name" value="5'-Nucleotidase, C-terminal domain"/>
    <property type="match status" value="1"/>
</dbReference>
<gene>
    <name evidence="11" type="primary">5NUC_0</name>
    <name evidence="11" type="ORF">c0_g1_i2</name>
</gene>
<dbReference type="SUPFAM" id="SSF55816">
    <property type="entry name" value="5'-nucleotidase (syn. UDP-sugar hydrolase), C-terminal domain"/>
    <property type="match status" value="1"/>
</dbReference>